<feature type="binding site" evidence="8">
    <location>
        <position position="39"/>
    </location>
    <ligand>
        <name>FMN</name>
        <dbReference type="ChEBI" id="CHEBI:58210"/>
        <note>ligand shared between dimeric partners</note>
    </ligand>
</feature>
<dbReference type="EMBL" id="QYYA01000001">
    <property type="protein sequence ID" value="RJG19493.1"/>
    <property type="molecule type" value="Genomic_DNA"/>
</dbReference>
<organism evidence="10 11">
    <name type="scientific">Alcanivorax profundi</name>
    <dbReference type="NCBI Taxonomy" id="2338368"/>
    <lineage>
        <taxon>Bacteria</taxon>
        <taxon>Pseudomonadati</taxon>
        <taxon>Pseudomonadota</taxon>
        <taxon>Gammaproteobacteria</taxon>
        <taxon>Oceanospirillales</taxon>
        <taxon>Alcanivoracaceae</taxon>
        <taxon>Alcanivorax</taxon>
    </lineage>
</organism>
<dbReference type="PANTHER" id="PTHR43821">
    <property type="entry name" value="NAD(P)H NITROREDUCTASE YDJA-RELATED"/>
    <property type="match status" value="1"/>
</dbReference>
<sequence>MDTLTALTTRVSCPRLAEPGPSDEQLDLLLRAAIRAPDHGLLRPWRFIVLEGEQRERLGDIMEAQLLEEQPQADSRTREIARNKALRAPTIIVVVADITENHKIPAWEQMLAVGAAVQNMMLAAYEIGIGAMWRTGAMANSDLAKSMLGFAAKDQVIAYLYLGTPAIGLKSLPDDAPADYIRQLP</sequence>
<dbReference type="SUPFAM" id="SSF55469">
    <property type="entry name" value="FMN-dependent nitroreductase-like"/>
    <property type="match status" value="1"/>
</dbReference>
<dbReference type="InterPro" id="IPR029479">
    <property type="entry name" value="Nitroreductase"/>
</dbReference>
<dbReference type="GO" id="GO:0016491">
    <property type="term" value="F:oxidoreductase activity"/>
    <property type="evidence" value="ECO:0007669"/>
    <property type="project" value="UniProtKB-UniRule"/>
</dbReference>
<dbReference type="Gene3D" id="3.40.109.10">
    <property type="entry name" value="NADH Oxidase"/>
    <property type="match status" value="1"/>
</dbReference>
<protein>
    <recommendedName>
        <fullName evidence="7">Putative NAD(P)H nitroreductase</fullName>
        <ecNumber evidence="7">1.-.-.-</ecNumber>
    </recommendedName>
</protein>
<dbReference type="CDD" id="cd02135">
    <property type="entry name" value="YdjA-like"/>
    <property type="match status" value="1"/>
</dbReference>
<evidence type="ECO:0000256" key="5">
    <source>
        <dbReference type="ARBA" id="ARBA00023002"/>
    </source>
</evidence>
<comment type="caution">
    <text evidence="10">The sequence shown here is derived from an EMBL/GenBank/DDBJ whole genome shotgun (WGS) entry which is preliminary data.</text>
</comment>
<accession>A0A418Y1V1</accession>
<evidence type="ECO:0000259" key="9">
    <source>
        <dbReference type="Pfam" id="PF00881"/>
    </source>
</evidence>
<keyword evidence="11" id="KW-1185">Reference proteome</keyword>
<dbReference type="EC" id="1.-.-.-" evidence="7"/>
<dbReference type="AlphaFoldDB" id="A0A418Y1V1"/>
<dbReference type="OrthoDB" id="9804207at2"/>
<comment type="similarity">
    <text evidence="1 7">Belongs to the nitroreductase family.</text>
</comment>
<feature type="binding site" description="in other chain" evidence="8">
    <location>
        <begin position="133"/>
        <end position="135"/>
    </location>
    <ligand>
        <name>FMN</name>
        <dbReference type="ChEBI" id="CHEBI:58210"/>
        <note>ligand shared between dimeric partners</note>
    </ligand>
</feature>
<keyword evidence="3 7" id="KW-0288">FMN</keyword>
<keyword evidence="2 7" id="KW-0285">Flavoprotein</keyword>
<evidence type="ECO:0000256" key="7">
    <source>
        <dbReference type="PIRNR" id="PIRNR000232"/>
    </source>
</evidence>
<dbReference type="PANTHER" id="PTHR43821:SF1">
    <property type="entry name" value="NAD(P)H NITROREDUCTASE YDJA-RELATED"/>
    <property type="match status" value="1"/>
</dbReference>
<name>A0A418Y1V1_9GAMM</name>
<gene>
    <name evidence="10" type="ORF">D4A39_01105</name>
</gene>
<evidence type="ECO:0000256" key="2">
    <source>
        <dbReference type="ARBA" id="ARBA00022630"/>
    </source>
</evidence>
<comment type="cofactor">
    <cofactor evidence="8">
        <name>FMN</name>
        <dbReference type="ChEBI" id="CHEBI:58210"/>
    </cofactor>
    <text evidence="8">Binds 1 FMN per subunit.</text>
</comment>
<dbReference type="Pfam" id="PF00881">
    <property type="entry name" value="Nitroreductase"/>
    <property type="match status" value="1"/>
</dbReference>
<dbReference type="RefSeq" id="WP_022985631.1">
    <property type="nucleotide sequence ID" value="NZ_CAXGPP010000009.1"/>
</dbReference>
<keyword evidence="5 7" id="KW-0560">Oxidoreductase</keyword>
<reference evidence="10 11" key="1">
    <citation type="submission" date="2018-09" db="EMBL/GenBank/DDBJ databases">
        <title>Alcanivorax profundi sp. nov., isolated from 1000 m-depth seawater of the Mariana Trench.</title>
        <authorList>
            <person name="Liu J."/>
        </authorList>
    </citation>
    <scope>NUCLEOTIDE SEQUENCE [LARGE SCALE GENOMIC DNA]</scope>
    <source>
        <strain evidence="10 11">MTEO17</strain>
    </source>
</reference>
<proteinExistence type="inferred from homology"/>
<evidence type="ECO:0000256" key="3">
    <source>
        <dbReference type="ARBA" id="ARBA00022643"/>
    </source>
</evidence>
<dbReference type="PIRSF" id="PIRSF000232">
    <property type="entry name" value="YdjA"/>
    <property type="match status" value="1"/>
</dbReference>
<dbReference type="InterPro" id="IPR026021">
    <property type="entry name" value="YdjA-like"/>
</dbReference>
<evidence type="ECO:0000313" key="11">
    <source>
        <dbReference type="Proteomes" id="UP000283734"/>
    </source>
</evidence>
<keyword evidence="4 7" id="KW-0521">NADP</keyword>
<evidence type="ECO:0000313" key="10">
    <source>
        <dbReference type="EMBL" id="RJG19493.1"/>
    </source>
</evidence>
<keyword evidence="6 7" id="KW-0520">NAD</keyword>
<evidence type="ECO:0000256" key="8">
    <source>
        <dbReference type="PIRSR" id="PIRSR000232-1"/>
    </source>
</evidence>
<feature type="domain" description="Nitroreductase" evidence="9">
    <location>
        <begin position="17"/>
        <end position="163"/>
    </location>
</feature>
<dbReference type="Proteomes" id="UP000283734">
    <property type="component" value="Unassembled WGS sequence"/>
</dbReference>
<evidence type="ECO:0000256" key="6">
    <source>
        <dbReference type="ARBA" id="ARBA00023027"/>
    </source>
</evidence>
<dbReference type="InterPro" id="IPR000415">
    <property type="entry name" value="Nitroreductase-like"/>
</dbReference>
<dbReference type="InterPro" id="IPR052530">
    <property type="entry name" value="NAD(P)H_nitroreductase"/>
</dbReference>
<evidence type="ECO:0000256" key="1">
    <source>
        <dbReference type="ARBA" id="ARBA00007118"/>
    </source>
</evidence>
<evidence type="ECO:0000256" key="4">
    <source>
        <dbReference type="ARBA" id="ARBA00022857"/>
    </source>
</evidence>
<feature type="binding site" description="in other chain" evidence="8">
    <location>
        <begin position="10"/>
        <end position="12"/>
    </location>
    <ligand>
        <name>FMN</name>
        <dbReference type="ChEBI" id="CHEBI:58210"/>
        <note>ligand shared between dimeric partners</note>
    </ligand>
</feature>
<feature type="binding site" evidence="8">
    <location>
        <position position="35"/>
    </location>
    <ligand>
        <name>FMN</name>
        <dbReference type="ChEBI" id="CHEBI:58210"/>
        <note>ligand shared between dimeric partners</note>
    </ligand>
</feature>